<dbReference type="AlphaFoldDB" id="A0A5N5QK44"/>
<feature type="transmembrane region" description="Helical" evidence="2">
    <location>
        <begin position="200"/>
        <end position="223"/>
    </location>
</feature>
<organism evidence="3 4">
    <name type="scientific">Ceratobasidium theobromae</name>
    <dbReference type="NCBI Taxonomy" id="1582974"/>
    <lineage>
        <taxon>Eukaryota</taxon>
        <taxon>Fungi</taxon>
        <taxon>Dikarya</taxon>
        <taxon>Basidiomycota</taxon>
        <taxon>Agaricomycotina</taxon>
        <taxon>Agaricomycetes</taxon>
        <taxon>Cantharellales</taxon>
        <taxon>Ceratobasidiaceae</taxon>
        <taxon>Ceratobasidium</taxon>
    </lineage>
</organism>
<evidence type="ECO:0000256" key="1">
    <source>
        <dbReference type="SAM" id="MobiDB-lite"/>
    </source>
</evidence>
<evidence type="ECO:0000313" key="4">
    <source>
        <dbReference type="Proteomes" id="UP000383932"/>
    </source>
</evidence>
<keyword evidence="2" id="KW-0472">Membrane</keyword>
<accession>A0A5N5QK44</accession>
<dbReference type="OrthoDB" id="3204502at2759"/>
<reference evidence="3 4" key="1">
    <citation type="journal article" date="2019" name="Fungal Biol. Biotechnol.">
        <title>Draft genome sequence of fastidious pathogen Ceratobasidium theobromae, which causes vascular-streak dieback in Theobroma cacao.</title>
        <authorList>
            <person name="Ali S.S."/>
            <person name="Asman A."/>
            <person name="Shao J."/>
            <person name="Firmansyah A.P."/>
            <person name="Susilo A.W."/>
            <person name="Rosmana A."/>
            <person name="McMahon P."/>
            <person name="Junaid M."/>
            <person name="Guest D."/>
            <person name="Kheng T.Y."/>
            <person name="Meinhardt L.W."/>
            <person name="Bailey B.A."/>
        </authorList>
    </citation>
    <scope>NUCLEOTIDE SEQUENCE [LARGE SCALE GENOMIC DNA]</scope>
    <source>
        <strain evidence="3 4">CT2</strain>
    </source>
</reference>
<evidence type="ECO:0000313" key="3">
    <source>
        <dbReference type="EMBL" id="KAB5591657.1"/>
    </source>
</evidence>
<sequence>MSSPVRKPSCMKQRALAGSEMLPYAQANVHFPTAKRELVKTRVTHSPASYDRSPIVVSPNTCALPARGCPGRTYDPRIRRSPTPCPALVPDEGSSDDSDGLTSPPPERIPAFDDDRALLFAASRKPKLRRRDEFGSDEGCPPASARFIPPRFPIHSLIPLPEVALPRFAILLLVFFICLKQFQSPFQPFHTGWMRKTQCHLMHVSSPLALSVLPLAIFFLFVVTTGPSQFQPRDSFRFCIAYPSRQIPAHHALCALPHSLPDPRAGQGALPLLKQLGRRTPAANFHCFVTLCAHVSRKQAKSVTSWLFGDNNPETRAGLESAGCAAELRTASVLSGRYAAIGSATSYRWVVRRLPSWTLCRYTHIHSDAYNYEITHIQCILRNWNARQALFQFEPGDRDVKYMRGLRMHFGFEDVFLGAGPPAQAVFAAAEC</sequence>
<feature type="region of interest" description="Disordered" evidence="1">
    <location>
        <begin position="68"/>
        <end position="108"/>
    </location>
</feature>
<evidence type="ECO:0000256" key="2">
    <source>
        <dbReference type="SAM" id="Phobius"/>
    </source>
</evidence>
<evidence type="ECO:0008006" key="5">
    <source>
        <dbReference type="Google" id="ProtNLM"/>
    </source>
</evidence>
<proteinExistence type="predicted"/>
<feature type="transmembrane region" description="Helical" evidence="2">
    <location>
        <begin position="163"/>
        <end position="179"/>
    </location>
</feature>
<dbReference type="EMBL" id="SSOP01000095">
    <property type="protein sequence ID" value="KAB5591657.1"/>
    <property type="molecule type" value="Genomic_DNA"/>
</dbReference>
<dbReference type="Proteomes" id="UP000383932">
    <property type="component" value="Unassembled WGS sequence"/>
</dbReference>
<gene>
    <name evidence="3" type="ORF">CTheo_4909</name>
</gene>
<comment type="caution">
    <text evidence="3">The sequence shown here is derived from an EMBL/GenBank/DDBJ whole genome shotgun (WGS) entry which is preliminary data.</text>
</comment>
<keyword evidence="2" id="KW-1133">Transmembrane helix</keyword>
<name>A0A5N5QK44_9AGAM</name>
<keyword evidence="4" id="KW-1185">Reference proteome</keyword>
<keyword evidence="2" id="KW-0812">Transmembrane</keyword>
<protein>
    <recommendedName>
        <fullName evidence="5">Transmembrane protein</fullName>
    </recommendedName>
</protein>